<evidence type="ECO:0000313" key="1">
    <source>
        <dbReference type="EMBL" id="KAJ3541012.1"/>
    </source>
</evidence>
<comment type="caution">
    <text evidence="1">The sequence shown here is derived from an EMBL/GenBank/DDBJ whole genome shotgun (WGS) entry which is preliminary data.</text>
</comment>
<evidence type="ECO:0000313" key="2">
    <source>
        <dbReference type="Proteomes" id="UP001148662"/>
    </source>
</evidence>
<dbReference type="EMBL" id="JANHOG010001223">
    <property type="protein sequence ID" value="KAJ3541012.1"/>
    <property type="molecule type" value="Genomic_DNA"/>
</dbReference>
<proteinExistence type="predicted"/>
<dbReference type="Proteomes" id="UP001148662">
    <property type="component" value="Unassembled WGS sequence"/>
</dbReference>
<name>A0ACC1SJG5_9APHY</name>
<keyword evidence="2" id="KW-1185">Reference proteome</keyword>
<accession>A0ACC1SJG5</accession>
<reference evidence="1" key="1">
    <citation type="submission" date="2022-07" db="EMBL/GenBank/DDBJ databases">
        <title>Genome Sequence of Phlebia brevispora.</title>
        <authorList>
            <person name="Buettner E."/>
        </authorList>
    </citation>
    <scope>NUCLEOTIDE SEQUENCE</scope>
    <source>
        <strain evidence="1">MPL23</strain>
    </source>
</reference>
<organism evidence="1 2">
    <name type="scientific">Phlebia brevispora</name>
    <dbReference type="NCBI Taxonomy" id="194682"/>
    <lineage>
        <taxon>Eukaryota</taxon>
        <taxon>Fungi</taxon>
        <taxon>Dikarya</taxon>
        <taxon>Basidiomycota</taxon>
        <taxon>Agaricomycotina</taxon>
        <taxon>Agaricomycetes</taxon>
        <taxon>Polyporales</taxon>
        <taxon>Meruliaceae</taxon>
        <taxon>Phlebia</taxon>
    </lineage>
</organism>
<gene>
    <name evidence="1" type="ORF">NM688_g6143</name>
</gene>
<protein>
    <submittedName>
        <fullName evidence="1">Uncharacterized protein</fullName>
    </submittedName>
</protein>
<sequence length="300" mass="33817">MSNVLRPYLAAVRSTLTAALTLEDFSSQVVERHNKPEVEVGWSKEVLLNPLIISRNENERVLIEPSINSIRLSIKIKQADEIERILCHKFTRFMMQRAESFIVLRRKPVKGYDISFLITNTHTDTMLKHKIVDFIIQFMEEVDKEISEMKLSLNARARVVAESYLLAIAMQFKSGFVALVGMVATLVGASALPSPEPAELKDRAAEAADYDGSLYVCTDANWSGSCLNIGFYSQQCQNFPSGFDNEISSVGPTQGWNCHLLIDYNCNADQGDYWVQYPGFSDLSQDYGNDEFSSFECYSL</sequence>